<gene>
    <name evidence="6" type="ORF">D5F01_LYC11559</name>
</gene>
<dbReference type="PROSITE" id="PS00615">
    <property type="entry name" value="C_TYPE_LECTIN_1"/>
    <property type="match status" value="1"/>
</dbReference>
<dbReference type="EMBL" id="REGW02000011">
    <property type="protein sequence ID" value="KAE8289849.1"/>
    <property type="molecule type" value="Genomic_DNA"/>
</dbReference>
<proteinExistence type="predicted"/>
<comment type="caution">
    <text evidence="6">The sequence shown here is derived from an EMBL/GenBank/DDBJ whole genome shotgun (WGS) entry which is preliminary data.</text>
</comment>
<dbReference type="InterPro" id="IPR018378">
    <property type="entry name" value="C-type_lectin_CS"/>
</dbReference>
<dbReference type="InterPro" id="IPR001304">
    <property type="entry name" value="C-type_lectin-like"/>
</dbReference>
<keyword evidence="7" id="KW-1185">Reference proteome</keyword>
<feature type="domain" description="C-type lectin" evidence="5">
    <location>
        <begin position="140"/>
        <end position="273"/>
    </location>
</feature>
<keyword evidence="2" id="KW-1015">Disulfide bond</keyword>
<keyword evidence="3" id="KW-0175">Coiled coil</keyword>
<dbReference type="SUPFAM" id="SSF56436">
    <property type="entry name" value="C-type lectin-like"/>
    <property type="match status" value="1"/>
</dbReference>
<keyword evidence="1 6" id="KW-0430">Lectin</keyword>
<sequence>MCTVKVGSRSLPLYPLVTVCLGVLNTILMLTAIVIGIYCGNVSELSVPDQLEAQVLFVEAKHIQTMQTEQIKAHEEAKQALQKEIRAHEQLKLQFEQDKKLHDDLQNQLDILTLEKATLQADKSNLQESCGRCPPGWFLVNTSCYFHSKSASGAFKTWHDSRADCIASGASLTVIDNLEEQLNLFEYLPKLDPSMRRLWRKSRGIWIGLTDIQTEGSWVWLNNVTLDEGYWISGEPNNNGLMGENCVALMNMKSPSATWFDAGCNEDMEWLCEKEVN</sequence>
<feature type="transmembrane region" description="Helical" evidence="4">
    <location>
        <begin position="12"/>
        <end position="38"/>
    </location>
</feature>
<dbReference type="PANTHER" id="PTHR22803">
    <property type="entry name" value="MANNOSE, PHOSPHOLIPASE, LECTIN RECEPTOR RELATED"/>
    <property type="match status" value="1"/>
</dbReference>
<reference evidence="6 7" key="1">
    <citation type="submission" date="2019-07" db="EMBL/GenBank/DDBJ databases">
        <title>Chromosome genome assembly for large yellow croaker.</title>
        <authorList>
            <person name="Xiao S."/>
        </authorList>
    </citation>
    <scope>NUCLEOTIDE SEQUENCE [LARGE SCALE GENOMIC DNA]</scope>
    <source>
        <strain evidence="6">JMULYC20181020</strain>
        <tissue evidence="6">Muscle</tissue>
    </source>
</reference>
<evidence type="ECO:0000256" key="3">
    <source>
        <dbReference type="SAM" id="Coils"/>
    </source>
</evidence>
<dbReference type="GO" id="GO:0030246">
    <property type="term" value="F:carbohydrate binding"/>
    <property type="evidence" value="ECO:0007669"/>
    <property type="project" value="UniProtKB-KW"/>
</dbReference>
<organism evidence="6 7">
    <name type="scientific">Larimichthys crocea</name>
    <name type="common">Large yellow croaker</name>
    <name type="synonym">Pseudosciaena crocea</name>
    <dbReference type="NCBI Taxonomy" id="215358"/>
    <lineage>
        <taxon>Eukaryota</taxon>
        <taxon>Metazoa</taxon>
        <taxon>Chordata</taxon>
        <taxon>Craniata</taxon>
        <taxon>Vertebrata</taxon>
        <taxon>Euteleostomi</taxon>
        <taxon>Actinopterygii</taxon>
        <taxon>Neopterygii</taxon>
        <taxon>Teleostei</taxon>
        <taxon>Neoteleostei</taxon>
        <taxon>Acanthomorphata</taxon>
        <taxon>Eupercaria</taxon>
        <taxon>Sciaenidae</taxon>
        <taxon>Larimichthys</taxon>
    </lineage>
</organism>
<accession>A0A6G0IEC0</accession>
<feature type="coiled-coil region" evidence="3">
    <location>
        <begin position="64"/>
        <end position="129"/>
    </location>
</feature>
<dbReference type="Pfam" id="PF00059">
    <property type="entry name" value="Lectin_C"/>
    <property type="match status" value="1"/>
</dbReference>
<evidence type="ECO:0000259" key="5">
    <source>
        <dbReference type="PROSITE" id="PS50041"/>
    </source>
</evidence>
<dbReference type="InterPro" id="IPR050111">
    <property type="entry name" value="C-type_lectin/snaclec_domain"/>
</dbReference>
<keyword evidence="4" id="KW-0812">Transmembrane</keyword>
<dbReference type="SMART" id="SM00034">
    <property type="entry name" value="CLECT"/>
    <property type="match status" value="1"/>
</dbReference>
<dbReference type="Proteomes" id="UP000424527">
    <property type="component" value="Unassembled WGS sequence"/>
</dbReference>
<name>A0A6G0IEC0_LARCR</name>
<dbReference type="InterPro" id="IPR033989">
    <property type="entry name" value="CD209-like_CTLD"/>
</dbReference>
<dbReference type="CDD" id="cd03590">
    <property type="entry name" value="CLECT_DC-SIGN_like"/>
    <property type="match status" value="1"/>
</dbReference>
<dbReference type="InterPro" id="IPR016186">
    <property type="entry name" value="C-type_lectin-like/link_sf"/>
</dbReference>
<keyword evidence="4" id="KW-1133">Transmembrane helix</keyword>
<evidence type="ECO:0000313" key="7">
    <source>
        <dbReference type="Proteomes" id="UP000424527"/>
    </source>
</evidence>
<evidence type="ECO:0000256" key="2">
    <source>
        <dbReference type="ARBA" id="ARBA00023157"/>
    </source>
</evidence>
<evidence type="ECO:0000256" key="1">
    <source>
        <dbReference type="ARBA" id="ARBA00022734"/>
    </source>
</evidence>
<dbReference type="PROSITE" id="PS50041">
    <property type="entry name" value="C_TYPE_LECTIN_2"/>
    <property type="match status" value="1"/>
</dbReference>
<dbReference type="Gene3D" id="3.10.100.10">
    <property type="entry name" value="Mannose-Binding Protein A, subunit A"/>
    <property type="match status" value="1"/>
</dbReference>
<keyword evidence="4" id="KW-0472">Membrane</keyword>
<evidence type="ECO:0000256" key="4">
    <source>
        <dbReference type="SAM" id="Phobius"/>
    </source>
</evidence>
<protein>
    <submittedName>
        <fullName evidence="6">C-type lectin domain family 4 member M CD209 antigen-like protein 1</fullName>
    </submittedName>
</protein>
<evidence type="ECO:0000313" key="6">
    <source>
        <dbReference type="EMBL" id="KAE8289849.1"/>
    </source>
</evidence>
<dbReference type="InterPro" id="IPR016187">
    <property type="entry name" value="CTDL_fold"/>
</dbReference>
<dbReference type="AlphaFoldDB" id="A0A6G0IEC0"/>